<name>A0ABQ5K7Y2_9EUKA</name>
<keyword evidence="1" id="KW-1133">Transmembrane helix</keyword>
<protein>
    <submittedName>
        <fullName evidence="2">Vacuolar import/degradation protein Vid24 like protein</fullName>
    </submittedName>
</protein>
<evidence type="ECO:0000313" key="2">
    <source>
        <dbReference type="EMBL" id="GKT27559.1"/>
    </source>
</evidence>
<dbReference type="EMBL" id="BQXS01012754">
    <property type="protein sequence ID" value="GKT27559.1"/>
    <property type="molecule type" value="Genomic_DNA"/>
</dbReference>
<reference evidence="2" key="1">
    <citation type="submission" date="2022-03" db="EMBL/GenBank/DDBJ databases">
        <title>Draft genome sequence of Aduncisulcus paluster, a free-living microaerophilic Fornicata.</title>
        <authorList>
            <person name="Yuyama I."/>
            <person name="Kume K."/>
            <person name="Tamura T."/>
            <person name="Inagaki Y."/>
            <person name="Hashimoto T."/>
        </authorList>
    </citation>
    <scope>NUCLEOTIDE SEQUENCE</scope>
    <source>
        <strain evidence="2">NY0171</strain>
    </source>
</reference>
<comment type="caution">
    <text evidence="2">The sequence shown here is derived from an EMBL/GenBank/DDBJ whole genome shotgun (WGS) entry which is preliminary data.</text>
</comment>
<organism evidence="2 3">
    <name type="scientific">Aduncisulcus paluster</name>
    <dbReference type="NCBI Taxonomy" id="2918883"/>
    <lineage>
        <taxon>Eukaryota</taxon>
        <taxon>Metamonada</taxon>
        <taxon>Carpediemonas-like organisms</taxon>
        <taxon>Aduncisulcus</taxon>
    </lineage>
</organism>
<evidence type="ECO:0000313" key="3">
    <source>
        <dbReference type="Proteomes" id="UP001057375"/>
    </source>
</evidence>
<proteinExistence type="predicted"/>
<dbReference type="InterPro" id="IPR018618">
    <property type="entry name" value="GID4/10-like"/>
</dbReference>
<accession>A0ABQ5K7Y2</accession>
<keyword evidence="1" id="KW-0472">Membrane</keyword>
<sequence>MIFEGNQDLCDVSLEIISIDDRKEIIHALFTIQNFAKEGLAVQTWAEVSIIGAGASLVTHVSSHDYEIDKRSWIKFQFLAEKIASHDLNHVILDPEHDDKVYMRCVETSLYPKGQPVVPDEKYPITVGAFGAGLAVVSVGVVVYGFLALFQARSCERIKSKKMYYYLLSAFIMSGGGVICVAIFFDDHGGFSSYFHMTFLYIFFVGAISILVWFTVDAKHQYSYAVKNNITDVEQVIISNDSDDEDSKTAHIAAKPKFTSLNIQYARRMYRSRLTIVIIILSCGFAAVFGEGLKAFDVISHSDSLCVTALAEYLGMNLLIAMFATAPAGVSFTLRLKSTSSKTLLNNCTVSEMKEVKTQNVLH</sequence>
<keyword evidence="3" id="KW-1185">Reference proteome</keyword>
<dbReference type="Pfam" id="PF09783">
    <property type="entry name" value="Vac_ImportDeg"/>
    <property type="match status" value="1"/>
</dbReference>
<feature type="transmembrane region" description="Helical" evidence="1">
    <location>
        <begin position="313"/>
        <end position="334"/>
    </location>
</feature>
<dbReference type="Proteomes" id="UP001057375">
    <property type="component" value="Unassembled WGS sequence"/>
</dbReference>
<gene>
    <name evidence="2" type="ORF">ADUPG1_013898</name>
</gene>
<keyword evidence="1" id="KW-0812">Transmembrane</keyword>
<feature type="transmembrane region" description="Helical" evidence="1">
    <location>
        <begin position="191"/>
        <end position="214"/>
    </location>
</feature>
<feature type="transmembrane region" description="Helical" evidence="1">
    <location>
        <begin position="164"/>
        <end position="185"/>
    </location>
</feature>
<feature type="transmembrane region" description="Helical" evidence="1">
    <location>
        <begin position="274"/>
        <end position="293"/>
    </location>
</feature>
<evidence type="ECO:0000256" key="1">
    <source>
        <dbReference type="SAM" id="Phobius"/>
    </source>
</evidence>
<feature type="transmembrane region" description="Helical" evidence="1">
    <location>
        <begin position="129"/>
        <end position="152"/>
    </location>
</feature>